<dbReference type="EMBL" id="WSTB01000008">
    <property type="protein sequence ID" value="MWB95591.1"/>
    <property type="molecule type" value="Genomic_DNA"/>
</dbReference>
<reference evidence="2 3" key="1">
    <citation type="submission" date="2019-12" db="EMBL/GenBank/DDBJ databases">
        <authorList>
            <person name="Kim Y.S."/>
        </authorList>
    </citation>
    <scope>NUCLEOTIDE SEQUENCE [LARGE SCALE GENOMIC DNA]</scope>
    <source>
        <strain evidence="2 3">GA093</strain>
    </source>
</reference>
<evidence type="ECO:0000313" key="2">
    <source>
        <dbReference type="EMBL" id="MWB95591.1"/>
    </source>
</evidence>
<keyword evidence="3" id="KW-1185">Reference proteome</keyword>
<dbReference type="RefSeq" id="WP_160375514.1">
    <property type="nucleotide sequence ID" value="NZ_WSTB01000008.1"/>
</dbReference>
<gene>
    <name evidence="2" type="ORF">GON26_14575</name>
</gene>
<feature type="domain" description="DUF6268" evidence="1">
    <location>
        <begin position="31"/>
        <end position="279"/>
    </location>
</feature>
<dbReference type="AlphaFoldDB" id="A0A6I4NND6"/>
<dbReference type="Pfam" id="PF19783">
    <property type="entry name" value="DUF6268"/>
    <property type="match status" value="1"/>
</dbReference>
<dbReference type="Proteomes" id="UP000471501">
    <property type="component" value="Unassembled WGS sequence"/>
</dbReference>
<organism evidence="2 3">
    <name type="scientific">Flavobacterium hydrocarbonoxydans</name>
    <dbReference type="NCBI Taxonomy" id="2683249"/>
    <lineage>
        <taxon>Bacteria</taxon>
        <taxon>Pseudomonadati</taxon>
        <taxon>Bacteroidota</taxon>
        <taxon>Flavobacteriia</taxon>
        <taxon>Flavobacteriales</taxon>
        <taxon>Flavobacteriaceae</taxon>
        <taxon>Flavobacterium</taxon>
    </lineage>
</organism>
<protein>
    <recommendedName>
        <fullName evidence="1">DUF6268 domain-containing protein</fullName>
    </recommendedName>
</protein>
<proteinExistence type="predicted"/>
<comment type="caution">
    <text evidence="2">The sequence shown here is derived from an EMBL/GenBank/DDBJ whole genome shotgun (WGS) entry which is preliminary data.</text>
</comment>
<sequence length="280" mass="32140">MKITVLGWFLFMISVYSVKAQNNFALDLNFKTQPTEKITLNETSIGLSFSKKINAKNKFSNTLNYTNLNVKYSLLNFESLQNLNRFNQFQNKLEFSHQFSNTTQFNLEVTPTANFEQDFDFSVVSVLGSLNVVQQLGLNTNFTIGAARTTAFGLPKLLPVASFYHKINNESSLLIGFPYSKISYSNNIRNTFSLTNHFNGNFYYLDVQNSLSGSGTKASLSQITTALEYQRNMDENWFMVFKAGYDFDKKYILTDQNNHKTYDFNIDNGYLFSIGIKYKH</sequence>
<evidence type="ECO:0000313" key="3">
    <source>
        <dbReference type="Proteomes" id="UP000471501"/>
    </source>
</evidence>
<name>A0A6I4NND6_9FLAO</name>
<accession>A0A6I4NND6</accession>
<dbReference type="InterPro" id="IPR046235">
    <property type="entry name" value="DUF6268"/>
</dbReference>
<evidence type="ECO:0000259" key="1">
    <source>
        <dbReference type="Pfam" id="PF19783"/>
    </source>
</evidence>